<keyword evidence="2" id="KW-1185">Reference proteome</keyword>
<sequence>MRENIPMIISPLKVVLWFPALILSYADRWLPLTEFSSTL</sequence>
<name>A0AB36FTI8_ALTMA</name>
<protein>
    <submittedName>
        <fullName evidence="1">Uncharacterized protein</fullName>
    </submittedName>
</protein>
<evidence type="ECO:0000313" key="2">
    <source>
        <dbReference type="Proteomes" id="UP000095392"/>
    </source>
</evidence>
<dbReference type="AlphaFoldDB" id="A0AB36FTI8"/>
<accession>A0AB36FTI8</accession>
<dbReference type="EMBL" id="MIPY01000027">
    <property type="protein sequence ID" value="OES28128.1"/>
    <property type="molecule type" value="Genomic_DNA"/>
</dbReference>
<proteinExistence type="predicted"/>
<reference evidence="1 2" key="1">
    <citation type="submission" date="2016-09" db="EMBL/GenBank/DDBJ databases">
        <title>Draft Genome Sequence of four Alteromonas macleodii strains isolated from copper coupons and grown long-term at elevated copper levels.</title>
        <authorList>
            <person name="Cusick K."/>
            <person name="Dale J."/>
            <person name="Little B."/>
            <person name="Biffinger J."/>
        </authorList>
    </citation>
    <scope>NUCLEOTIDE SEQUENCE [LARGE SCALE GENOMIC DNA]</scope>
    <source>
        <strain evidence="1 2">KCP01</strain>
    </source>
</reference>
<gene>
    <name evidence="1" type="ORF">BFV95_3494</name>
</gene>
<dbReference type="Proteomes" id="UP000095392">
    <property type="component" value="Unassembled WGS sequence"/>
</dbReference>
<evidence type="ECO:0000313" key="1">
    <source>
        <dbReference type="EMBL" id="OES28128.1"/>
    </source>
</evidence>
<comment type="caution">
    <text evidence="1">The sequence shown here is derived from an EMBL/GenBank/DDBJ whole genome shotgun (WGS) entry which is preliminary data.</text>
</comment>
<organism evidence="1 2">
    <name type="scientific">Alteromonas macleodii</name>
    <name type="common">Pseudoalteromonas macleodii</name>
    <dbReference type="NCBI Taxonomy" id="28108"/>
    <lineage>
        <taxon>Bacteria</taxon>
        <taxon>Pseudomonadati</taxon>
        <taxon>Pseudomonadota</taxon>
        <taxon>Gammaproteobacteria</taxon>
        <taxon>Alteromonadales</taxon>
        <taxon>Alteromonadaceae</taxon>
        <taxon>Alteromonas/Salinimonas group</taxon>
        <taxon>Alteromonas</taxon>
    </lineage>
</organism>